<dbReference type="EMBL" id="JYDP01007796">
    <property type="protein sequence ID" value="KRY64479.1"/>
    <property type="molecule type" value="Genomic_DNA"/>
</dbReference>
<evidence type="ECO:0000313" key="2">
    <source>
        <dbReference type="Proteomes" id="UP000055024"/>
    </source>
</evidence>
<dbReference type="AlphaFoldDB" id="A0A0V1DSD0"/>
<evidence type="ECO:0000313" key="1">
    <source>
        <dbReference type="EMBL" id="KRY64479.1"/>
    </source>
</evidence>
<name>A0A0V1DSD0_9BILA</name>
<proteinExistence type="predicted"/>
<comment type="caution">
    <text evidence="1">The sequence shown here is derived from an EMBL/GenBank/DDBJ whole genome shotgun (WGS) entry which is preliminary data.</text>
</comment>
<accession>A0A0V1DSD0</accession>
<reference evidence="1 2" key="1">
    <citation type="submission" date="2015-01" db="EMBL/GenBank/DDBJ databases">
        <title>Evolution of Trichinella species and genotypes.</title>
        <authorList>
            <person name="Korhonen P.K."/>
            <person name="Edoardo P."/>
            <person name="Giuseppe L.R."/>
            <person name="Gasser R.B."/>
        </authorList>
    </citation>
    <scope>NUCLEOTIDE SEQUENCE [LARGE SCALE GENOMIC DNA]</scope>
    <source>
        <strain evidence="1">ISS1029</strain>
    </source>
</reference>
<protein>
    <submittedName>
        <fullName evidence="1">Uncharacterized protein</fullName>
    </submittedName>
</protein>
<keyword evidence="2" id="KW-1185">Reference proteome</keyword>
<sequence length="30" mass="3286">MGLHTPSALWSLSGDSFIRLLSASSCWHPQ</sequence>
<dbReference type="Proteomes" id="UP000055024">
    <property type="component" value="Unassembled WGS sequence"/>
</dbReference>
<gene>
    <name evidence="1" type="ORF">T11_5177</name>
</gene>
<organism evidence="1 2">
    <name type="scientific">Trichinella zimbabwensis</name>
    <dbReference type="NCBI Taxonomy" id="268475"/>
    <lineage>
        <taxon>Eukaryota</taxon>
        <taxon>Metazoa</taxon>
        <taxon>Ecdysozoa</taxon>
        <taxon>Nematoda</taxon>
        <taxon>Enoplea</taxon>
        <taxon>Dorylaimia</taxon>
        <taxon>Trichinellida</taxon>
        <taxon>Trichinellidae</taxon>
        <taxon>Trichinella</taxon>
    </lineage>
</organism>